<dbReference type="AlphaFoldDB" id="A0A290XBS6"/>
<dbReference type="Proteomes" id="UP000218968">
    <property type="component" value="Chromosome"/>
</dbReference>
<organism evidence="1 2">
    <name type="scientific">Luteimonas chenhongjianii</name>
    <dbReference type="NCBI Taxonomy" id="2006110"/>
    <lineage>
        <taxon>Bacteria</taxon>
        <taxon>Pseudomonadati</taxon>
        <taxon>Pseudomonadota</taxon>
        <taxon>Gammaproteobacteria</taxon>
        <taxon>Lysobacterales</taxon>
        <taxon>Lysobacteraceae</taxon>
        <taxon>Luteimonas</taxon>
    </lineage>
</organism>
<proteinExistence type="predicted"/>
<evidence type="ECO:0000313" key="1">
    <source>
        <dbReference type="EMBL" id="ATD66570.1"/>
    </source>
</evidence>
<gene>
    <name evidence="1" type="ORF">CNR27_03150</name>
</gene>
<sequence length="132" mass="14068">MLACGLYGAWQWWHERSEAFDASAFVAVEMPGGMQPNTVLVLAPANCPSEQAQRSEALIRELDRAGIPVVRDSGFAFAFDVADPTTEQMQGIKRALAVAKRGAPVVFVNGLAMSNPTAEQTIAAYRGSVGSP</sequence>
<name>A0A290XBS6_9GAMM</name>
<protein>
    <submittedName>
        <fullName evidence="1">Uncharacterized protein</fullName>
    </submittedName>
</protein>
<dbReference type="EMBL" id="CP023406">
    <property type="protein sequence ID" value="ATD66570.1"/>
    <property type="molecule type" value="Genomic_DNA"/>
</dbReference>
<evidence type="ECO:0000313" key="2">
    <source>
        <dbReference type="Proteomes" id="UP000218968"/>
    </source>
</evidence>
<dbReference type="KEGG" id="lum:CNR27_03150"/>
<keyword evidence="2" id="KW-1185">Reference proteome</keyword>
<reference evidence="2" key="1">
    <citation type="submission" date="2017-09" db="EMBL/GenBank/DDBJ databases">
        <title>Luteimonas liuhanmingii sp.nov., isolated from the intestinal contents of Tibetan Plateau Pika in Yushu, Qinghai Province, China.</title>
        <authorList>
            <person name="Gui Z."/>
        </authorList>
    </citation>
    <scope>NUCLEOTIDE SEQUENCE [LARGE SCALE GENOMIC DNA]</scope>
    <source>
        <strain evidence="2">100111</strain>
    </source>
</reference>
<accession>A0A290XBS6</accession>